<dbReference type="RefSeq" id="WP_246611677.1">
    <property type="nucleotide sequence ID" value="NZ_RPHB01000011.1"/>
</dbReference>
<keyword evidence="7" id="KW-0653">Protein transport</keyword>
<dbReference type="Gene3D" id="3.30.1150.10">
    <property type="match status" value="1"/>
</dbReference>
<dbReference type="EMBL" id="RPHB01000011">
    <property type="protein sequence ID" value="MBW3470023.1"/>
    <property type="molecule type" value="Genomic_DNA"/>
</dbReference>
<dbReference type="GO" id="GO:0015891">
    <property type="term" value="P:siderophore transport"/>
    <property type="evidence" value="ECO:0007669"/>
    <property type="project" value="InterPro"/>
</dbReference>
<evidence type="ECO:0000256" key="10">
    <source>
        <dbReference type="SAM" id="Phobius"/>
    </source>
</evidence>
<keyword evidence="8 10" id="KW-1133">Transmembrane helix</keyword>
<comment type="similarity">
    <text evidence="2">Belongs to the TonB family.</text>
</comment>
<dbReference type="GO" id="GO:0098797">
    <property type="term" value="C:plasma membrane protein complex"/>
    <property type="evidence" value="ECO:0007669"/>
    <property type="project" value="TreeGrafter"/>
</dbReference>
<evidence type="ECO:0000256" key="8">
    <source>
        <dbReference type="ARBA" id="ARBA00022989"/>
    </source>
</evidence>
<dbReference type="InterPro" id="IPR006260">
    <property type="entry name" value="TonB/TolA_C"/>
</dbReference>
<dbReference type="NCBIfam" id="TIGR01352">
    <property type="entry name" value="tonB_Cterm"/>
    <property type="match status" value="1"/>
</dbReference>
<feature type="transmembrane region" description="Helical" evidence="10">
    <location>
        <begin position="37"/>
        <end position="57"/>
    </location>
</feature>
<keyword evidence="9 10" id="KW-0472">Membrane</keyword>
<dbReference type="PRINTS" id="PR01374">
    <property type="entry name" value="TONBPROTEIN"/>
</dbReference>
<evidence type="ECO:0000259" key="11">
    <source>
        <dbReference type="PROSITE" id="PS52015"/>
    </source>
</evidence>
<dbReference type="GO" id="GO:0031992">
    <property type="term" value="F:energy transducer activity"/>
    <property type="evidence" value="ECO:0007669"/>
    <property type="project" value="InterPro"/>
</dbReference>
<dbReference type="InterPro" id="IPR008756">
    <property type="entry name" value="Peptidase_M56"/>
</dbReference>
<evidence type="ECO:0000256" key="1">
    <source>
        <dbReference type="ARBA" id="ARBA00004383"/>
    </source>
</evidence>
<comment type="subcellular location">
    <subcellularLocation>
        <location evidence="1">Cell inner membrane</location>
        <topology evidence="1">Single-pass membrane protein</topology>
        <orientation evidence="1">Periplasmic side</orientation>
    </subcellularLocation>
</comment>
<dbReference type="GO" id="GO:0055085">
    <property type="term" value="P:transmembrane transport"/>
    <property type="evidence" value="ECO:0007669"/>
    <property type="project" value="InterPro"/>
</dbReference>
<dbReference type="PANTHER" id="PTHR33446:SF2">
    <property type="entry name" value="PROTEIN TONB"/>
    <property type="match status" value="1"/>
</dbReference>
<evidence type="ECO:0000256" key="7">
    <source>
        <dbReference type="ARBA" id="ARBA00022927"/>
    </source>
</evidence>
<dbReference type="GO" id="GO:0015031">
    <property type="term" value="P:protein transport"/>
    <property type="evidence" value="ECO:0007669"/>
    <property type="project" value="UniProtKB-KW"/>
</dbReference>
<dbReference type="Pfam" id="PF05569">
    <property type="entry name" value="Peptidase_M56"/>
    <property type="match status" value="1"/>
</dbReference>
<accession>A0A951IZX3</accession>
<evidence type="ECO:0000313" key="13">
    <source>
        <dbReference type="Proteomes" id="UP000727490"/>
    </source>
</evidence>
<keyword evidence="4" id="KW-1003">Cell membrane</keyword>
<keyword evidence="13" id="KW-1185">Reference proteome</keyword>
<dbReference type="SUPFAM" id="SSF74653">
    <property type="entry name" value="TolA/TonB C-terminal domain"/>
    <property type="match status" value="1"/>
</dbReference>
<dbReference type="GO" id="GO:0030288">
    <property type="term" value="C:outer membrane-bounded periplasmic space"/>
    <property type="evidence" value="ECO:0007669"/>
    <property type="project" value="InterPro"/>
</dbReference>
<evidence type="ECO:0000256" key="9">
    <source>
        <dbReference type="ARBA" id="ARBA00023136"/>
    </source>
</evidence>
<dbReference type="InterPro" id="IPR051045">
    <property type="entry name" value="TonB-dependent_transducer"/>
</dbReference>
<name>A0A951IZX3_9BACT</name>
<dbReference type="PROSITE" id="PS52015">
    <property type="entry name" value="TONB_CTD"/>
    <property type="match status" value="1"/>
</dbReference>
<dbReference type="Pfam" id="PF03544">
    <property type="entry name" value="TonB_C"/>
    <property type="match status" value="1"/>
</dbReference>
<evidence type="ECO:0000256" key="4">
    <source>
        <dbReference type="ARBA" id="ARBA00022475"/>
    </source>
</evidence>
<feature type="transmembrane region" description="Helical" evidence="10">
    <location>
        <begin position="88"/>
        <end position="115"/>
    </location>
</feature>
<feature type="transmembrane region" description="Helical" evidence="10">
    <location>
        <begin position="261"/>
        <end position="282"/>
    </location>
</feature>
<evidence type="ECO:0000256" key="6">
    <source>
        <dbReference type="ARBA" id="ARBA00022692"/>
    </source>
</evidence>
<keyword evidence="6 10" id="KW-0812">Transmembrane</keyword>
<keyword evidence="3" id="KW-0813">Transport</keyword>
<dbReference type="PANTHER" id="PTHR33446">
    <property type="entry name" value="PROTEIN TONB-RELATED"/>
    <property type="match status" value="1"/>
</dbReference>
<sequence length="413" mass="47582">MNALFNYLWEASLAILLLYLFYRIFLARSTFFSWNRAYLIIALIFAMVLPLLTIPVSNNTELAPALLSYNLPEFQFSETQNQNQKIGIIPILLGVYLLGFTWKLGMLGYGLLLTFQKIRKSRKIKQDGICLVIHPEFQPASFFHYIFLPEYAPEDPNHYPIVKHEAVHADKWHTLDLLLFQFASAILWFHPVWTFFEAQLREVHEFEADREVTHTYPKTDYAKLLLGLLITESHGQLMNNFNHFQTKKRIKMMMKNEKPKAIQKALFLLAFPLMAAMLVVFACDTGKEEDFAETLDIPLDVDTLSSTGDEIFDVVEDSPEFEGGMEEWSKFLGSTLHYPDKAKEMGIEGTVYVVFEIQKDGRVTNPEILRGIGGGCDEEALRVIRQSPDWIPGKQNGREVAVRMRLPIRFKLS</sequence>
<evidence type="ECO:0000313" key="12">
    <source>
        <dbReference type="EMBL" id="MBW3470023.1"/>
    </source>
</evidence>
<dbReference type="InterPro" id="IPR037682">
    <property type="entry name" value="TonB_C"/>
</dbReference>
<evidence type="ECO:0000256" key="5">
    <source>
        <dbReference type="ARBA" id="ARBA00022519"/>
    </source>
</evidence>
<evidence type="ECO:0000256" key="2">
    <source>
        <dbReference type="ARBA" id="ARBA00006555"/>
    </source>
</evidence>
<proteinExistence type="inferred from homology"/>
<gene>
    <name evidence="12" type="ORF">EGN73_19710</name>
</gene>
<protein>
    <submittedName>
        <fullName evidence="12">TonB family protein</fullName>
    </submittedName>
</protein>
<evidence type="ECO:0000256" key="3">
    <source>
        <dbReference type="ARBA" id="ARBA00022448"/>
    </source>
</evidence>
<reference evidence="12 13" key="1">
    <citation type="journal article" date="2020" name="Syst. Appl. Microbiol.">
        <title>Arthrospiribacter ruber gen. nov., sp. nov., a novel bacterium isolated from Arthrospira cultures.</title>
        <authorList>
            <person name="Waleron M."/>
            <person name="Misztak A."/>
            <person name="Waleron M.M."/>
            <person name="Furmaniak M."/>
            <person name="Mrozik A."/>
            <person name="Waleron K."/>
        </authorList>
    </citation>
    <scope>NUCLEOTIDE SEQUENCE [LARGE SCALE GENOMIC DNA]</scope>
    <source>
        <strain evidence="12 13">DPMB0001</strain>
    </source>
</reference>
<keyword evidence="5" id="KW-0997">Cell inner membrane</keyword>
<dbReference type="AlphaFoldDB" id="A0A951IZX3"/>
<dbReference type="InterPro" id="IPR003538">
    <property type="entry name" value="TonB"/>
</dbReference>
<comment type="caution">
    <text evidence="12">The sequence shown here is derived from an EMBL/GenBank/DDBJ whole genome shotgun (WGS) entry which is preliminary data.</text>
</comment>
<feature type="transmembrane region" description="Helical" evidence="10">
    <location>
        <begin position="6"/>
        <end position="25"/>
    </location>
</feature>
<organism evidence="12 13">
    <name type="scientific">Arthrospiribacter ruber</name>
    <dbReference type="NCBI Taxonomy" id="2487934"/>
    <lineage>
        <taxon>Bacteria</taxon>
        <taxon>Pseudomonadati</taxon>
        <taxon>Bacteroidota</taxon>
        <taxon>Cytophagia</taxon>
        <taxon>Cytophagales</taxon>
        <taxon>Cyclobacteriaceae</taxon>
        <taxon>Arthrospiribacter</taxon>
    </lineage>
</organism>
<feature type="domain" description="TonB C-terminal" evidence="11">
    <location>
        <begin position="323"/>
        <end position="413"/>
    </location>
</feature>
<dbReference type="Proteomes" id="UP000727490">
    <property type="component" value="Unassembled WGS sequence"/>
</dbReference>